<evidence type="ECO:0000313" key="3">
    <source>
        <dbReference type="Proteomes" id="UP000254065"/>
    </source>
</evidence>
<dbReference type="EMBL" id="UGQB01000004">
    <property type="protein sequence ID" value="STZ08097.1"/>
    <property type="molecule type" value="Genomic_DNA"/>
</dbReference>
<dbReference type="InterPro" id="IPR029127">
    <property type="entry name" value="MvaI_BcnI"/>
</dbReference>
<dbReference type="InterPro" id="IPR043005">
    <property type="entry name" value="MvaI_BcnI_rec"/>
</dbReference>
<organism evidence="2 3">
    <name type="scientific">Moraxella caprae</name>
    <dbReference type="NCBI Taxonomy" id="90240"/>
    <lineage>
        <taxon>Bacteria</taxon>
        <taxon>Pseudomonadati</taxon>
        <taxon>Pseudomonadota</taxon>
        <taxon>Gammaproteobacteria</taxon>
        <taxon>Moraxellales</taxon>
        <taxon>Moraxellaceae</taxon>
        <taxon>Moraxella</taxon>
    </lineage>
</organism>
<evidence type="ECO:0000313" key="2">
    <source>
        <dbReference type="EMBL" id="STZ08097.1"/>
    </source>
</evidence>
<accession>A0A378R067</accession>
<proteinExistence type="predicted"/>
<dbReference type="OrthoDB" id="9204522at2"/>
<feature type="domain" description="MvaI/BcnI restriction endonuclease" evidence="1">
    <location>
        <begin position="9"/>
        <end position="239"/>
    </location>
</feature>
<dbReference type="Proteomes" id="UP000254065">
    <property type="component" value="Unassembled WGS sequence"/>
</dbReference>
<dbReference type="Gene3D" id="3.40.210.20">
    <property type="entry name" value="MvaI/BcnI restriction endonuclease, catalytic domain"/>
    <property type="match status" value="1"/>
</dbReference>
<gene>
    <name evidence="2" type="ORF">NCTC12877_01088</name>
</gene>
<dbReference type="Pfam" id="PF15515">
    <property type="entry name" value="MvaI_BcnI"/>
    <property type="match status" value="1"/>
</dbReference>
<dbReference type="STRING" id="1122244.GCA_000426885_01495"/>
<dbReference type="RefSeq" id="WP_029103068.1">
    <property type="nucleotide sequence ID" value="NZ_UGQB01000004.1"/>
</dbReference>
<dbReference type="AlphaFoldDB" id="A0A378R067"/>
<protein>
    <recommendedName>
        <fullName evidence="1">MvaI/BcnI restriction endonuclease domain-containing protein</fullName>
    </recommendedName>
</protein>
<dbReference type="InterPro" id="IPR043004">
    <property type="entry name" value="MvaI_BcnI_cat"/>
</dbReference>
<sequence length="246" mass="28173">MPSNLELFIADFHRVKNLGFSPSRRSNSTGIGKTFEDLIGVAENNLREADLHGFEIKSQRNLSESYVTLFTKSPTMPKGANTYLRENYGSPDSCYPDIKVLHTSIFCGRFNTHVSGASFSLEIDYTNERLYILVDCNGRIDRSVYYSFEQLRRAIQKIENLAFVRAETQRIDDIEHFHFTQATIFSSFISFENFLLLLDGGVIMYDVRVGAYKTGNKKGKTHDHGSGFRIKRENMARLYGEFNIVE</sequence>
<evidence type="ECO:0000259" key="1">
    <source>
        <dbReference type="Pfam" id="PF15515"/>
    </source>
</evidence>
<keyword evidence="3" id="KW-1185">Reference proteome</keyword>
<dbReference type="REBASE" id="404913">
    <property type="entry name" value="Mca12877IP"/>
</dbReference>
<reference evidence="2 3" key="1">
    <citation type="submission" date="2018-06" db="EMBL/GenBank/DDBJ databases">
        <authorList>
            <consortium name="Pathogen Informatics"/>
            <person name="Doyle S."/>
        </authorList>
    </citation>
    <scope>NUCLEOTIDE SEQUENCE [LARGE SCALE GENOMIC DNA]</scope>
    <source>
        <strain evidence="2 3">NCTC12877</strain>
    </source>
</reference>
<dbReference type="Gene3D" id="3.30.70.3570">
    <property type="entry name" value="MvaI/BcnI restriction endonuclease, recognition domain"/>
    <property type="match status" value="1"/>
</dbReference>
<name>A0A378R067_9GAMM</name>